<keyword evidence="2" id="KW-1185">Reference proteome</keyword>
<gene>
    <name evidence="1" type="ORF">SAMN05216195_1278</name>
</gene>
<evidence type="ECO:0000313" key="1">
    <source>
        <dbReference type="EMBL" id="SES51192.1"/>
    </source>
</evidence>
<proteinExistence type="predicted"/>
<accession>A0A1H9XYG4</accession>
<reference evidence="2" key="1">
    <citation type="submission" date="2016-10" db="EMBL/GenBank/DDBJ databases">
        <authorList>
            <person name="Varghese N."/>
            <person name="Submissions S."/>
        </authorList>
    </citation>
    <scope>NUCLEOTIDE SEQUENCE [LARGE SCALE GENOMIC DNA]</scope>
    <source>
        <strain evidence="2">CGMCC 4.578</strain>
    </source>
</reference>
<name>A0A1H9XYG4_9PSEU</name>
<evidence type="ECO:0000313" key="2">
    <source>
        <dbReference type="Proteomes" id="UP000199028"/>
    </source>
</evidence>
<sequence>MTTTSVTATAVEPATMEQIEQLVGTAEQVKLCGRLLDAQVTDRWVERAAVDETHPLHVKPDAPHWHLWISTDHQDPGTADDPYSIVRDASYDLESIADDLAEHAHLLECKRDAVLEMDDVELHETGDGAWLMATLVEINWNIKEAARVRACANDMAALAREARQVAGWAFMPPVLRPAPYARRGPAENTRLMRKRLDRVIGKINALGEKARASEGQGFRIMQCPEAACEIAAANA</sequence>
<dbReference type="Proteomes" id="UP000199028">
    <property type="component" value="Unassembled WGS sequence"/>
</dbReference>
<dbReference type="AlphaFoldDB" id="A0A1H9XYG4"/>
<organism evidence="1 2">
    <name type="scientific">Lentzea flaviverrucosa</name>
    <dbReference type="NCBI Taxonomy" id="200379"/>
    <lineage>
        <taxon>Bacteria</taxon>
        <taxon>Bacillati</taxon>
        <taxon>Actinomycetota</taxon>
        <taxon>Actinomycetes</taxon>
        <taxon>Pseudonocardiales</taxon>
        <taxon>Pseudonocardiaceae</taxon>
        <taxon>Lentzea</taxon>
    </lineage>
</organism>
<protein>
    <submittedName>
        <fullName evidence="1">Uncharacterized protein</fullName>
    </submittedName>
</protein>
<dbReference type="EMBL" id="FOFT01000027">
    <property type="protein sequence ID" value="SES51192.1"/>
    <property type="molecule type" value="Genomic_DNA"/>
</dbReference>
<dbReference type="OrthoDB" id="5222074at2"/>
<dbReference type="RefSeq" id="WP_090074457.1">
    <property type="nucleotide sequence ID" value="NZ_FOFT01000027.1"/>
</dbReference>